<dbReference type="PANTHER" id="PTHR41795">
    <property type="entry name" value="EXOPOLYSACCHARIDE SYNTHESIS PROTEIN"/>
    <property type="match status" value="1"/>
</dbReference>
<feature type="transmembrane region" description="Helical" evidence="1">
    <location>
        <begin position="111"/>
        <end position="135"/>
    </location>
</feature>
<proteinExistence type="predicted"/>
<dbReference type="Proteomes" id="UP000549882">
    <property type="component" value="Unassembled WGS sequence"/>
</dbReference>
<name>A0A7W8XWV4_9HYPH</name>
<dbReference type="AlphaFoldDB" id="A0A7W8XWV4"/>
<dbReference type="PANTHER" id="PTHR41795:SF1">
    <property type="entry name" value="EXOPOLYSACCHARIDE SYNTHESIS PROTEIN"/>
    <property type="match status" value="1"/>
</dbReference>
<dbReference type="EMBL" id="JACHBI010000016">
    <property type="protein sequence ID" value="MBB5577048.1"/>
    <property type="molecule type" value="Genomic_DNA"/>
</dbReference>
<organism evidence="2 3">
    <name type="scientific">Rhizobium paranaense</name>
    <dbReference type="NCBI Taxonomy" id="1650438"/>
    <lineage>
        <taxon>Bacteria</taxon>
        <taxon>Pseudomonadati</taxon>
        <taxon>Pseudomonadota</taxon>
        <taxon>Alphaproteobacteria</taxon>
        <taxon>Hyphomicrobiales</taxon>
        <taxon>Rhizobiaceae</taxon>
        <taxon>Rhizobium/Agrobacterium group</taxon>
        <taxon>Rhizobium</taxon>
    </lineage>
</organism>
<keyword evidence="1" id="KW-0472">Membrane</keyword>
<feature type="transmembrane region" description="Helical" evidence="1">
    <location>
        <begin position="72"/>
        <end position="105"/>
    </location>
</feature>
<comment type="caution">
    <text evidence="2">The sequence shown here is derived from an EMBL/GenBank/DDBJ whole genome shotgun (WGS) entry which is preliminary data.</text>
</comment>
<evidence type="ECO:0000313" key="3">
    <source>
        <dbReference type="Proteomes" id="UP000549882"/>
    </source>
</evidence>
<sequence>MVFGTALALVALQIAFGCETIWLPASLKRRRLSSNAIDVTLRYAGPLIAWAEKIMRRDRLAVLTGKPVQMLLGLPIFLLAVAIALPIPFGNLLAAFALIVIAVALLERDGVVTLIGLFLSIAALAVTAALAYGTVATLV</sequence>
<evidence type="ECO:0000256" key="1">
    <source>
        <dbReference type="SAM" id="Phobius"/>
    </source>
</evidence>
<gene>
    <name evidence="2" type="ORF">GGD50_005697</name>
</gene>
<keyword evidence="3" id="KW-1185">Reference proteome</keyword>
<protein>
    <recommendedName>
        <fullName evidence="4">Exopolysaccharide biosynthesis protein</fullName>
    </recommendedName>
</protein>
<keyword evidence="1" id="KW-1133">Transmembrane helix</keyword>
<evidence type="ECO:0008006" key="4">
    <source>
        <dbReference type="Google" id="ProtNLM"/>
    </source>
</evidence>
<keyword evidence="1" id="KW-0812">Transmembrane</keyword>
<accession>A0A7W8XWV4</accession>
<dbReference type="Pfam" id="PF06055">
    <property type="entry name" value="ExoD"/>
    <property type="match status" value="1"/>
</dbReference>
<evidence type="ECO:0000313" key="2">
    <source>
        <dbReference type="EMBL" id="MBB5577048.1"/>
    </source>
</evidence>
<dbReference type="InterPro" id="IPR010331">
    <property type="entry name" value="ExoD"/>
</dbReference>
<reference evidence="2 3" key="1">
    <citation type="submission" date="2020-08" db="EMBL/GenBank/DDBJ databases">
        <title>Genomic Encyclopedia of Type Strains, Phase IV (KMG-V): Genome sequencing to study the core and pangenomes of soil and plant-associated prokaryotes.</title>
        <authorList>
            <person name="Whitman W."/>
        </authorList>
    </citation>
    <scope>NUCLEOTIDE SEQUENCE [LARGE SCALE GENOMIC DNA]</scope>
    <source>
        <strain evidence="2 3">SEMIA 4064</strain>
    </source>
</reference>